<dbReference type="Pfam" id="PF13568">
    <property type="entry name" value="OMP_b-brl_2"/>
    <property type="match status" value="1"/>
</dbReference>
<evidence type="ECO:0000313" key="3">
    <source>
        <dbReference type="Proteomes" id="UP000190961"/>
    </source>
</evidence>
<dbReference type="EMBL" id="FUZU01000003">
    <property type="protein sequence ID" value="SKC81295.1"/>
    <property type="molecule type" value="Genomic_DNA"/>
</dbReference>
<evidence type="ECO:0000313" key="2">
    <source>
        <dbReference type="EMBL" id="SKC81295.1"/>
    </source>
</evidence>
<reference evidence="2 3" key="1">
    <citation type="submission" date="2017-02" db="EMBL/GenBank/DDBJ databases">
        <authorList>
            <person name="Peterson S.W."/>
        </authorList>
    </citation>
    <scope>NUCLEOTIDE SEQUENCE [LARGE SCALE GENOMIC DNA]</scope>
    <source>
        <strain evidence="2 3">DSM 25262</strain>
    </source>
</reference>
<gene>
    <name evidence="2" type="ORF">SAMN05660236_3919</name>
</gene>
<name>A0A1T5LZJ2_9BACT</name>
<sequence>MLAKVKPISRPNSQLNTKCIVILLCLLSIAAIENVTAQVVRVGVKIGGQYDFVKVDQKRFKDTVKLAPGIGFNAGLVLSFKVRNRYFLHTEYLYSTKSKTITGKFDPDLKDKVTYHYFEAPILFTMHFKGQLGENRNFKWYLGAGPNIAYLLGGRGVISSGELEENGISSLSYKIKFTPREDRDHIDEIHYTNVNRVQFGINIGAGALLEPIPKHKVMIDLRYTFDQTLFGKQKADYLVPHDYDDDLRFRNRGVRISLMYLLEYNISKKARNTGKSTIKKS</sequence>
<keyword evidence="3" id="KW-1185">Reference proteome</keyword>
<dbReference type="OrthoDB" id="957545at2"/>
<dbReference type="Proteomes" id="UP000190961">
    <property type="component" value="Unassembled WGS sequence"/>
</dbReference>
<accession>A0A1T5LZJ2</accession>
<protein>
    <submittedName>
        <fullName evidence="2">Outer membrane protein beta-barrel domain-containing protein</fullName>
    </submittedName>
</protein>
<proteinExistence type="predicted"/>
<dbReference type="InterPro" id="IPR025665">
    <property type="entry name" value="Beta-barrel_OMP_2"/>
</dbReference>
<feature type="domain" description="Outer membrane protein beta-barrel" evidence="1">
    <location>
        <begin position="37"/>
        <end position="225"/>
    </location>
</feature>
<dbReference type="RefSeq" id="WP_079688494.1">
    <property type="nucleotide sequence ID" value="NZ_FUZU01000003.1"/>
</dbReference>
<dbReference type="AlphaFoldDB" id="A0A1T5LZJ2"/>
<organism evidence="2 3">
    <name type="scientific">Ohtaekwangia koreensis</name>
    <dbReference type="NCBI Taxonomy" id="688867"/>
    <lineage>
        <taxon>Bacteria</taxon>
        <taxon>Pseudomonadati</taxon>
        <taxon>Bacteroidota</taxon>
        <taxon>Cytophagia</taxon>
        <taxon>Cytophagales</taxon>
        <taxon>Fulvivirgaceae</taxon>
        <taxon>Ohtaekwangia</taxon>
    </lineage>
</organism>
<evidence type="ECO:0000259" key="1">
    <source>
        <dbReference type="Pfam" id="PF13568"/>
    </source>
</evidence>